<evidence type="ECO:0000259" key="19">
    <source>
        <dbReference type="PROSITE" id="PS50999"/>
    </source>
</evidence>
<proteinExistence type="inferred from homology"/>
<reference evidence="20" key="1">
    <citation type="submission" date="2022-06" db="EMBL/GenBank/DDBJ databases">
        <title>Sneathiella actinostolidae sp. nov., isolated from a sea anemonein the Western Pacific Ocean.</title>
        <authorList>
            <person name="Wei M.J."/>
        </authorList>
    </citation>
    <scope>NUCLEOTIDE SEQUENCE</scope>
    <source>
        <strain evidence="20">PHK-P5</strain>
    </source>
</reference>
<sequence length="281" mass="31592">MVRKLIALFTASAVTILTMGSATAEQGQPFPWQLDLQEAFSPVAADQQVFHDMLLWIISIISVFVLLLLIYVMLRYNKKANPTPSKTSHNTLIEILWTVVPIMILIVIMIPSLKLLYYGDRIETPDMTIKAIGYQWYWGYEYTDEDDLAFEAVMLEEDELKPGQPRLLATDNAIVLPVDTNIRVLVTAEDVLHAWAMPALGVKMDAVPGRLNETWMRIEKTGTYYGQCSELCGTRHGFMPIMVKAVSKEDYAKWLVEAKKEFASGDAPAIKFAQIASPSAQ</sequence>
<dbReference type="Gene3D" id="1.10.287.90">
    <property type="match status" value="1"/>
</dbReference>
<feature type="domain" description="Cytochrome oxidase subunit II transmembrane region profile" evidence="19">
    <location>
        <begin position="28"/>
        <end position="123"/>
    </location>
</feature>
<evidence type="ECO:0000313" key="21">
    <source>
        <dbReference type="Proteomes" id="UP001056291"/>
    </source>
</evidence>
<keyword evidence="3 14" id="KW-0813">Transport</keyword>
<keyword evidence="10 15" id="KW-0186">Copper</keyword>
<dbReference type="Pfam" id="PF02790">
    <property type="entry name" value="COX2_TM"/>
    <property type="match status" value="1"/>
</dbReference>
<evidence type="ECO:0000256" key="15">
    <source>
        <dbReference type="RuleBase" id="RU004024"/>
    </source>
</evidence>
<dbReference type="InterPro" id="IPR002429">
    <property type="entry name" value="CcO_II-like_C"/>
</dbReference>
<dbReference type="PANTHER" id="PTHR22888">
    <property type="entry name" value="CYTOCHROME C OXIDASE, SUBUNIT II"/>
    <property type="match status" value="1"/>
</dbReference>
<dbReference type="InterPro" id="IPR045187">
    <property type="entry name" value="CcO_II"/>
</dbReference>
<dbReference type="CDD" id="cd13912">
    <property type="entry name" value="CcO_II_C"/>
    <property type="match status" value="1"/>
</dbReference>
<keyword evidence="11 16" id="KW-0472">Membrane</keyword>
<dbReference type="InterPro" id="IPR034210">
    <property type="entry name" value="CcO_II_C"/>
</dbReference>
<dbReference type="Gene3D" id="2.60.40.420">
    <property type="entry name" value="Cupredoxins - blue copper proteins"/>
    <property type="match status" value="1"/>
</dbReference>
<comment type="cofactor">
    <cofactor evidence="15">
        <name>Cu cation</name>
        <dbReference type="ChEBI" id="CHEBI:23378"/>
    </cofactor>
    <text evidence="15">Binds a copper A center.</text>
</comment>
<dbReference type="Proteomes" id="UP001056291">
    <property type="component" value="Chromosome"/>
</dbReference>
<keyword evidence="21" id="KW-1185">Reference proteome</keyword>
<dbReference type="PROSITE" id="PS00078">
    <property type="entry name" value="COX2"/>
    <property type="match status" value="1"/>
</dbReference>
<dbReference type="EC" id="7.1.1.9" evidence="15"/>
<keyword evidence="4 14" id="KW-0679">Respiratory chain</keyword>
<evidence type="ECO:0000256" key="7">
    <source>
        <dbReference type="ARBA" id="ARBA00022967"/>
    </source>
</evidence>
<keyword evidence="9 16" id="KW-1133">Transmembrane helix</keyword>
<comment type="function">
    <text evidence="12 15">Subunits I and II form the functional core of the enzyme complex. Electrons originating in cytochrome c are transferred via heme a and Cu(A) to the binuclear center formed by heme a3 and Cu(B).</text>
</comment>
<dbReference type="PRINTS" id="PR01166">
    <property type="entry name" value="CYCOXIDASEII"/>
</dbReference>
<dbReference type="EMBL" id="CP098747">
    <property type="protein sequence ID" value="USG62161.1"/>
    <property type="molecule type" value="Genomic_DNA"/>
</dbReference>
<dbReference type="InterPro" id="IPR008972">
    <property type="entry name" value="Cupredoxin"/>
</dbReference>
<keyword evidence="7" id="KW-1278">Translocase</keyword>
<evidence type="ECO:0000256" key="10">
    <source>
        <dbReference type="ARBA" id="ARBA00023008"/>
    </source>
</evidence>
<dbReference type="SUPFAM" id="SSF81464">
    <property type="entry name" value="Cytochrome c oxidase subunit II-like, transmembrane region"/>
    <property type="match status" value="1"/>
</dbReference>
<evidence type="ECO:0000256" key="6">
    <source>
        <dbReference type="ARBA" id="ARBA00022723"/>
    </source>
</evidence>
<dbReference type="PANTHER" id="PTHR22888:SF9">
    <property type="entry name" value="CYTOCHROME C OXIDASE SUBUNIT 2"/>
    <property type="match status" value="1"/>
</dbReference>
<evidence type="ECO:0000256" key="11">
    <source>
        <dbReference type="ARBA" id="ARBA00023136"/>
    </source>
</evidence>
<comment type="catalytic activity">
    <reaction evidence="13 15">
        <text>4 Fe(II)-[cytochrome c] + O2 + 8 H(+)(in) = 4 Fe(III)-[cytochrome c] + 2 H2O + 4 H(+)(out)</text>
        <dbReference type="Rhea" id="RHEA:11436"/>
        <dbReference type="Rhea" id="RHEA-COMP:10350"/>
        <dbReference type="Rhea" id="RHEA-COMP:14399"/>
        <dbReference type="ChEBI" id="CHEBI:15377"/>
        <dbReference type="ChEBI" id="CHEBI:15378"/>
        <dbReference type="ChEBI" id="CHEBI:15379"/>
        <dbReference type="ChEBI" id="CHEBI:29033"/>
        <dbReference type="ChEBI" id="CHEBI:29034"/>
        <dbReference type="EC" id="7.1.1.9"/>
    </reaction>
</comment>
<comment type="similarity">
    <text evidence="2 14">Belongs to the cytochrome c oxidase subunit 2 family.</text>
</comment>
<keyword evidence="8 14" id="KW-0249">Electron transport</keyword>
<evidence type="ECO:0000256" key="12">
    <source>
        <dbReference type="ARBA" id="ARBA00024688"/>
    </source>
</evidence>
<evidence type="ECO:0000256" key="9">
    <source>
        <dbReference type="ARBA" id="ARBA00022989"/>
    </source>
</evidence>
<dbReference type="SUPFAM" id="SSF49503">
    <property type="entry name" value="Cupredoxins"/>
    <property type="match status" value="1"/>
</dbReference>
<dbReference type="InterPro" id="IPR001505">
    <property type="entry name" value="Copper_CuA"/>
</dbReference>
<organism evidence="20 21">
    <name type="scientific">Sneathiella marina</name>
    <dbReference type="NCBI Taxonomy" id="2950108"/>
    <lineage>
        <taxon>Bacteria</taxon>
        <taxon>Pseudomonadati</taxon>
        <taxon>Pseudomonadota</taxon>
        <taxon>Alphaproteobacteria</taxon>
        <taxon>Sneathiellales</taxon>
        <taxon>Sneathiellaceae</taxon>
        <taxon>Sneathiella</taxon>
    </lineage>
</organism>
<evidence type="ECO:0000256" key="16">
    <source>
        <dbReference type="SAM" id="Phobius"/>
    </source>
</evidence>
<dbReference type="InterPro" id="IPR014222">
    <property type="entry name" value="Cyt_c_oxidase_su2"/>
</dbReference>
<accession>A0ABY4W5N4</accession>
<feature type="transmembrane region" description="Helical" evidence="16">
    <location>
        <begin position="53"/>
        <end position="74"/>
    </location>
</feature>
<name>A0ABY4W5N4_9PROT</name>
<feature type="transmembrane region" description="Helical" evidence="16">
    <location>
        <begin position="95"/>
        <end position="117"/>
    </location>
</feature>
<dbReference type="PROSITE" id="PS50999">
    <property type="entry name" value="COX2_TM"/>
    <property type="match status" value="1"/>
</dbReference>
<keyword evidence="6 15" id="KW-0479">Metal-binding</keyword>
<protein>
    <recommendedName>
        <fullName evidence="15">Cytochrome c oxidase subunit 2</fullName>
        <ecNumber evidence="15">7.1.1.9</ecNumber>
    </recommendedName>
</protein>
<evidence type="ECO:0000256" key="8">
    <source>
        <dbReference type="ARBA" id="ARBA00022982"/>
    </source>
</evidence>
<evidence type="ECO:0000313" key="20">
    <source>
        <dbReference type="EMBL" id="USG62161.1"/>
    </source>
</evidence>
<feature type="chain" id="PRO_5046292358" description="Cytochrome c oxidase subunit 2" evidence="17">
    <location>
        <begin position="25"/>
        <end position="281"/>
    </location>
</feature>
<evidence type="ECO:0000256" key="14">
    <source>
        <dbReference type="RuleBase" id="RU000456"/>
    </source>
</evidence>
<evidence type="ECO:0000259" key="18">
    <source>
        <dbReference type="PROSITE" id="PS50857"/>
    </source>
</evidence>
<evidence type="ECO:0000256" key="5">
    <source>
        <dbReference type="ARBA" id="ARBA00022692"/>
    </source>
</evidence>
<dbReference type="Pfam" id="PF00116">
    <property type="entry name" value="COX2"/>
    <property type="match status" value="1"/>
</dbReference>
<evidence type="ECO:0000256" key="13">
    <source>
        <dbReference type="ARBA" id="ARBA00047816"/>
    </source>
</evidence>
<feature type="domain" description="Cytochrome oxidase subunit II copper A binding" evidence="18">
    <location>
        <begin position="124"/>
        <end position="257"/>
    </location>
</feature>
<evidence type="ECO:0000256" key="3">
    <source>
        <dbReference type="ARBA" id="ARBA00022448"/>
    </source>
</evidence>
<dbReference type="InterPro" id="IPR011759">
    <property type="entry name" value="Cyt_c_oxidase_su2_TM_dom"/>
</dbReference>
<keyword evidence="17" id="KW-0732">Signal</keyword>
<evidence type="ECO:0000256" key="1">
    <source>
        <dbReference type="ARBA" id="ARBA00004141"/>
    </source>
</evidence>
<dbReference type="PROSITE" id="PS50857">
    <property type="entry name" value="COX2_CUA"/>
    <property type="match status" value="1"/>
</dbReference>
<feature type="signal peptide" evidence="17">
    <location>
        <begin position="1"/>
        <end position="24"/>
    </location>
</feature>
<gene>
    <name evidence="20" type="primary">coxB</name>
    <name evidence="20" type="ORF">NBZ79_04120</name>
</gene>
<evidence type="ECO:0000256" key="4">
    <source>
        <dbReference type="ARBA" id="ARBA00022660"/>
    </source>
</evidence>
<evidence type="ECO:0000256" key="2">
    <source>
        <dbReference type="ARBA" id="ARBA00007866"/>
    </source>
</evidence>
<comment type="subcellular location">
    <subcellularLocation>
        <location evidence="14">Cell membrane</location>
        <topology evidence="14">Multi-pass membrane protein</topology>
    </subcellularLocation>
    <subcellularLocation>
        <location evidence="1">Membrane</location>
        <topology evidence="1">Multi-pass membrane protein</topology>
    </subcellularLocation>
</comment>
<keyword evidence="5 14" id="KW-0812">Transmembrane</keyword>
<evidence type="ECO:0000256" key="17">
    <source>
        <dbReference type="SAM" id="SignalP"/>
    </source>
</evidence>
<dbReference type="InterPro" id="IPR036257">
    <property type="entry name" value="Cyt_c_oxidase_su2_TM_sf"/>
</dbReference>
<dbReference type="NCBIfam" id="TIGR02866">
    <property type="entry name" value="CoxB"/>
    <property type="match status" value="1"/>
</dbReference>